<gene>
    <name evidence="1" type="ORF">CYJ10_29245</name>
</gene>
<dbReference type="RefSeq" id="WP_101684940.1">
    <property type="nucleotide sequence ID" value="NZ_PJRP01000021.1"/>
</dbReference>
<evidence type="ECO:0000313" key="1">
    <source>
        <dbReference type="EMBL" id="PLP96931.1"/>
    </source>
</evidence>
<dbReference type="Proteomes" id="UP000234341">
    <property type="component" value="Unassembled WGS sequence"/>
</dbReference>
<sequence length="140" mass="15512">MAKHPTYEQILAMPLAQQGAAHAEYKLRARQAELKAMSPALLLLEAEHAAIKAAGYDIHADSLSHAFREKLTLHVMASIFDGGVRLYRALLKAGFVLSERDDTTHTATLHFKKGRLRLRMYMAPKDLARAEAYAAVKEAA</sequence>
<protein>
    <submittedName>
        <fullName evidence="1">Uncharacterized protein</fullName>
    </submittedName>
</protein>
<comment type="caution">
    <text evidence="1">The sequence shown here is derived from an EMBL/GenBank/DDBJ whole genome shotgun (WGS) entry which is preliminary data.</text>
</comment>
<reference evidence="1 2" key="1">
    <citation type="submission" date="2017-12" db="EMBL/GenBank/DDBJ databases">
        <title>Genome sequence of the active heterotrophic nitrifier-denitrifier, Cupriavidus pauculus UM1.</title>
        <authorList>
            <person name="Putonti C."/>
            <person name="Castignetti D."/>
        </authorList>
    </citation>
    <scope>NUCLEOTIDE SEQUENCE [LARGE SCALE GENOMIC DNA]</scope>
    <source>
        <strain evidence="1 2">UM1</strain>
    </source>
</reference>
<accession>A0A2N5C3X9</accession>
<evidence type="ECO:0000313" key="2">
    <source>
        <dbReference type="Proteomes" id="UP000234341"/>
    </source>
</evidence>
<name>A0A2N5C3X9_9BURK</name>
<organism evidence="1 2">
    <name type="scientific">Cupriavidus pauculus</name>
    <dbReference type="NCBI Taxonomy" id="82633"/>
    <lineage>
        <taxon>Bacteria</taxon>
        <taxon>Pseudomonadati</taxon>
        <taxon>Pseudomonadota</taxon>
        <taxon>Betaproteobacteria</taxon>
        <taxon>Burkholderiales</taxon>
        <taxon>Burkholderiaceae</taxon>
        <taxon>Cupriavidus</taxon>
    </lineage>
</organism>
<dbReference type="EMBL" id="PJRP01000021">
    <property type="protein sequence ID" value="PLP96931.1"/>
    <property type="molecule type" value="Genomic_DNA"/>
</dbReference>
<proteinExistence type="predicted"/>
<dbReference type="OrthoDB" id="10007596at2"/>
<dbReference type="AlphaFoldDB" id="A0A2N5C3X9"/>